<evidence type="ECO:0000256" key="2">
    <source>
        <dbReference type="ARBA" id="ARBA00022630"/>
    </source>
</evidence>
<dbReference type="GO" id="GO:0016491">
    <property type="term" value="F:oxidoreductase activity"/>
    <property type="evidence" value="ECO:0007669"/>
    <property type="project" value="UniProtKB-KW"/>
</dbReference>
<dbReference type="InterPro" id="IPR001155">
    <property type="entry name" value="OxRdtase_FMN_N"/>
</dbReference>
<evidence type="ECO:0000256" key="1">
    <source>
        <dbReference type="ARBA" id="ARBA00005979"/>
    </source>
</evidence>
<name>A0A9W8TRA2_9PEZI</name>
<sequence length="410" mass="44721">MEQLSQPLTLKCGLTLPNRLAKAAMAENMADENNLPDKKFQVAYGKWAQGNWGMVLTGNVQVDAAYLGNFGETAVDPSIETELRHAWKEWASACNRNGTPTIMQLSHAGRQSPLGAGKRGLCTKTLAPSPIPLDMGGGLIAKALVPLIFGTPREMTLDDINKVIQQFTYAARQAVDAGFQGVQIHAAHGYLLSQFLSAKGNKRTDEYGGSPSNRARLVVEVLRATREAVPASFCVGIKLNSVDHQSQDELKDCIEQLRMIVDAGVDFLELSGGSWEDPKMMANTDQGLREKSDRSKAREAFFLEFAKAIRHEFPSIPLMVTGGFRTRQGMRSALDSGDCDLIGIGRPAALRPELPNDIVFNKNIADEESTLPTQNIKTPLLTKITGIRSVSSGAESFTDQKDGRKLDVYV</sequence>
<dbReference type="AlphaFoldDB" id="A0A9W8TRA2"/>
<accession>A0A9W8TRA2</accession>
<dbReference type="VEuPathDB" id="FungiDB:F4678DRAFT_412518"/>
<protein>
    <recommendedName>
        <fullName evidence="5">NADH:flavin oxidoreductase/NADH oxidase N-terminal domain-containing protein</fullName>
    </recommendedName>
</protein>
<dbReference type="Gene3D" id="3.20.20.70">
    <property type="entry name" value="Aldolase class I"/>
    <property type="match status" value="1"/>
</dbReference>
<comment type="caution">
    <text evidence="6">The sequence shown here is derived from an EMBL/GenBank/DDBJ whole genome shotgun (WGS) entry which is preliminary data.</text>
</comment>
<dbReference type="Proteomes" id="UP001148614">
    <property type="component" value="Unassembled WGS sequence"/>
</dbReference>
<gene>
    <name evidence="6" type="ORF">NPX13_g2170</name>
</gene>
<evidence type="ECO:0000313" key="6">
    <source>
        <dbReference type="EMBL" id="KAJ3578396.1"/>
    </source>
</evidence>
<proteinExistence type="inferred from homology"/>
<feature type="domain" description="NADH:flavin oxidoreductase/NADH oxidase N-terminal" evidence="5">
    <location>
        <begin position="4"/>
        <end position="358"/>
    </location>
</feature>
<dbReference type="SUPFAM" id="SSF51395">
    <property type="entry name" value="FMN-linked oxidoreductases"/>
    <property type="match status" value="1"/>
</dbReference>
<keyword evidence="3" id="KW-0288">FMN</keyword>
<evidence type="ECO:0000256" key="4">
    <source>
        <dbReference type="ARBA" id="ARBA00023002"/>
    </source>
</evidence>
<keyword evidence="2" id="KW-0285">Flavoprotein</keyword>
<organism evidence="6 7">
    <name type="scientific">Xylaria arbuscula</name>
    <dbReference type="NCBI Taxonomy" id="114810"/>
    <lineage>
        <taxon>Eukaryota</taxon>
        <taxon>Fungi</taxon>
        <taxon>Dikarya</taxon>
        <taxon>Ascomycota</taxon>
        <taxon>Pezizomycotina</taxon>
        <taxon>Sordariomycetes</taxon>
        <taxon>Xylariomycetidae</taxon>
        <taxon>Xylariales</taxon>
        <taxon>Xylariaceae</taxon>
        <taxon>Xylaria</taxon>
    </lineage>
</organism>
<evidence type="ECO:0000256" key="3">
    <source>
        <dbReference type="ARBA" id="ARBA00022643"/>
    </source>
</evidence>
<evidence type="ECO:0000259" key="5">
    <source>
        <dbReference type="Pfam" id="PF00724"/>
    </source>
</evidence>
<dbReference type="CDD" id="cd04733">
    <property type="entry name" value="OYE_like_2_FMN"/>
    <property type="match status" value="1"/>
</dbReference>
<evidence type="ECO:0000313" key="7">
    <source>
        <dbReference type="Proteomes" id="UP001148614"/>
    </source>
</evidence>
<dbReference type="Pfam" id="PF00724">
    <property type="entry name" value="Oxidored_FMN"/>
    <property type="match status" value="1"/>
</dbReference>
<dbReference type="InterPro" id="IPR013785">
    <property type="entry name" value="Aldolase_TIM"/>
</dbReference>
<dbReference type="EMBL" id="JANPWZ010000220">
    <property type="protein sequence ID" value="KAJ3578396.1"/>
    <property type="molecule type" value="Genomic_DNA"/>
</dbReference>
<dbReference type="PANTHER" id="PTHR43656">
    <property type="entry name" value="BINDING OXIDOREDUCTASE, PUTATIVE (AFU_ORTHOLOGUE AFUA_2G08260)-RELATED"/>
    <property type="match status" value="1"/>
</dbReference>
<comment type="similarity">
    <text evidence="1">Belongs to the NADH:flavin oxidoreductase/NADH oxidase family.</text>
</comment>
<keyword evidence="4" id="KW-0560">Oxidoreductase</keyword>
<reference evidence="6" key="1">
    <citation type="submission" date="2022-07" db="EMBL/GenBank/DDBJ databases">
        <title>Genome Sequence of Xylaria arbuscula.</title>
        <authorList>
            <person name="Buettner E."/>
        </authorList>
    </citation>
    <scope>NUCLEOTIDE SEQUENCE</scope>
    <source>
        <strain evidence="6">VT107</strain>
    </source>
</reference>
<keyword evidence="7" id="KW-1185">Reference proteome</keyword>
<dbReference type="GO" id="GO:0010181">
    <property type="term" value="F:FMN binding"/>
    <property type="evidence" value="ECO:0007669"/>
    <property type="project" value="InterPro"/>
</dbReference>
<dbReference type="InterPro" id="IPR051799">
    <property type="entry name" value="NADH_flavin_oxidoreductase"/>
</dbReference>
<dbReference type="PANTHER" id="PTHR43656:SF2">
    <property type="entry name" value="BINDING OXIDOREDUCTASE, PUTATIVE (AFU_ORTHOLOGUE AFUA_2G08260)-RELATED"/>
    <property type="match status" value="1"/>
</dbReference>